<gene>
    <name evidence="2" type="ORF">QC762_209840</name>
</gene>
<organism evidence="2 3">
    <name type="scientific">Podospora pseudocomata</name>
    <dbReference type="NCBI Taxonomy" id="2093779"/>
    <lineage>
        <taxon>Eukaryota</taxon>
        <taxon>Fungi</taxon>
        <taxon>Dikarya</taxon>
        <taxon>Ascomycota</taxon>
        <taxon>Pezizomycotina</taxon>
        <taxon>Sordariomycetes</taxon>
        <taxon>Sordariomycetidae</taxon>
        <taxon>Sordariales</taxon>
        <taxon>Podosporaceae</taxon>
        <taxon>Podospora</taxon>
    </lineage>
</organism>
<evidence type="ECO:0000313" key="3">
    <source>
        <dbReference type="Proteomes" id="UP001323405"/>
    </source>
</evidence>
<dbReference type="Proteomes" id="UP001323405">
    <property type="component" value="Unassembled WGS sequence"/>
</dbReference>
<name>A0ABR0GMW1_9PEZI</name>
<accession>A0ABR0GMW1</accession>
<comment type="caution">
    <text evidence="2">The sequence shown here is derived from an EMBL/GenBank/DDBJ whole genome shotgun (WGS) entry which is preliminary data.</text>
</comment>
<evidence type="ECO:0000313" key="2">
    <source>
        <dbReference type="EMBL" id="KAK4657087.1"/>
    </source>
</evidence>
<dbReference type="GeneID" id="87907794"/>
<dbReference type="RefSeq" id="XP_062746061.1">
    <property type="nucleotide sequence ID" value="XM_062887887.1"/>
</dbReference>
<feature type="region of interest" description="Disordered" evidence="1">
    <location>
        <begin position="69"/>
        <end position="144"/>
    </location>
</feature>
<proteinExistence type="predicted"/>
<sequence>MSSSFIFRQSTLQSRYLEVSCFQFCSSQSVHQTNQSIKQFKISTNSKDFVSRQQSPHQADKIEEVRQNLPLPQMPPKASDWQSADASKTNVGSGRFSSDVSTGLGSTAGLREPATKASEDIDMSGIGRQGNDGLSEPPKDARSK</sequence>
<dbReference type="EMBL" id="JAFFHA010000004">
    <property type="protein sequence ID" value="KAK4657087.1"/>
    <property type="molecule type" value="Genomic_DNA"/>
</dbReference>
<reference evidence="2 3" key="1">
    <citation type="journal article" date="2023" name="bioRxiv">
        <title>High-quality genome assemblies of four members of thePodospora anserinaspecies complex.</title>
        <authorList>
            <person name="Ament-Velasquez S.L."/>
            <person name="Vogan A.A."/>
            <person name="Wallerman O."/>
            <person name="Hartmann F."/>
            <person name="Gautier V."/>
            <person name="Silar P."/>
            <person name="Giraud T."/>
            <person name="Johannesson H."/>
        </authorList>
    </citation>
    <scope>NUCLEOTIDE SEQUENCE [LARGE SCALE GENOMIC DNA]</scope>
    <source>
        <strain evidence="2 3">CBS 415.72m</strain>
    </source>
</reference>
<protein>
    <submittedName>
        <fullName evidence="2">Uncharacterized protein</fullName>
    </submittedName>
</protein>
<feature type="compositionally biased region" description="Polar residues" evidence="1">
    <location>
        <begin position="80"/>
        <end position="105"/>
    </location>
</feature>
<keyword evidence="3" id="KW-1185">Reference proteome</keyword>
<evidence type="ECO:0000256" key="1">
    <source>
        <dbReference type="SAM" id="MobiDB-lite"/>
    </source>
</evidence>